<gene>
    <name evidence="2" type="ORF">g.8506</name>
</gene>
<accession>A0A1D1XSW6</accession>
<feature type="compositionally biased region" description="Basic residues" evidence="1">
    <location>
        <begin position="120"/>
        <end position="137"/>
    </location>
</feature>
<feature type="non-terminal residue" evidence="2">
    <location>
        <position position="396"/>
    </location>
</feature>
<feature type="compositionally biased region" description="Pro residues" evidence="1">
    <location>
        <begin position="186"/>
        <end position="195"/>
    </location>
</feature>
<proteinExistence type="predicted"/>
<evidence type="ECO:0000256" key="1">
    <source>
        <dbReference type="SAM" id="MobiDB-lite"/>
    </source>
</evidence>
<feature type="region of interest" description="Disordered" evidence="1">
    <location>
        <begin position="16"/>
        <end position="50"/>
    </location>
</feature>
<feature type="region of interest" description="Disordered" evidence="1">
    <location>
        <begin position="362"/>
        <end position="396"/>
    </location>
</feature>
<feature type="compositionally biased region" description="Acidic residues" evidence="1">
    <location>
        <begin position="229"/>
        <end position="250"/>
    </location>
</feature>
<name>A0A1D1XSW6_9ARAE</name>
<feature type="region of interest" description="Disordered" evidence="1">
    <location>
        <begin position="89"/>
        <end position="210"/>
    </location>
</feature>
<evidence type="ECO:0000313" key="2">
    <source>
        <dbReference type="EMBL" id="JAT45468.1"/>
    </source>
</evidence>
<dbReference type="PANTHER" id="PTHR34546">
    <property type="entry name" value="OS06G0153600 PROTEIN"/>
    <property type="match status" value="1"/>
</dbReference>
<feature type="region of interest" description="Disordered" evidence="1">
    <location>
        <begin position="223"/>
        <end position="250"/>
    </location>
</feature>
<dbReference type="EMBL" id="GDJX01022468">
    <property type="protein sequence ID" value="JAT45468.1"/>
    <property type="molecule type" value="Transcribed_RNA"/>
</dbReference>
<organism evidence="2">
    <name type="scientific">Anthurium amnicola</name>
    <dbReference type="NCBI Taxonomy" id="1678845"/>
    <lineage>
        <taxon>Eukaryota</taxon>
        <taxon>Viridiplantae</taxon>
        <taxon>Streptophyta</taxon>
        <taxon>Embryophyta</taxon>
        <taxon>Tracheophyta</taxon>
        <taxon>Spermatophyta</taxon>
        <taxon>Magnoliopsida</taxon>
        <taxon>Liliopsida</taxon>
        <taxon>Araceae</taxon>
        <taxon>Pothoideae</taxon>
        <taxon>Potheae</taxon>
        <taxon>Anthurium</taxon>
    </lineage>
</organism>
<feature type="compositionally biased region" description="Pro residues" evidence="1">
    <location>
        <begin position="24"/>
        <end position="45"/>
    </location>
</feature>
<sequence length="396" mass="43175">RDLLVHGGDVRISLSPGAQRLFFPPSPNAYSPPTPRFLPSPPPPEQGTSWPLAAERLGQTKASPMHPHHAGASMEDLWADEVRRLHSLWHRGPPGRSSTPKPSAAAGLGPPVSTSFKQRDNKRRKRREERSQRRASKKLAEQLRLCDGGPRQAPDRAVEAASSSEVEWPCEPPPAPRPEAGWGDPIPKPAAPAPATPASQEEQGRLAAMRVHQKALKRCREFFSPEGSSDVEEEDDEGDDSMDDDEDEGGEGLGGSGYFDFFLGLFVEDGDLRDYYEKNWEKGGFCCVVCAGIGVNAGKRFGDCVSLVQHASSITKTKRKEAHRAFGRAICRVLGWDITRLPSIVLDMGETLGQKLAKPTGMQEDGIHQKNDETSVEVPQPGGTDDGIDQQNGEIL</sequence>
<feature type="non-terminal residue" evidence="2">
    <location>
        <position position="1"/>
    </location>
</feature>
<protein>
    <submittedName>
        <fullName evidence="2">Uncharacterized protein</fullName>
    </submittedName>
</protein>
<dbReference type="AlphaFoldDB" id="A0A1D1XSW6"/>
<reference evidence="2" key="1">
    <citation type="submission" date="2015-07" db="EMBL/GenBank/DDBJ databases">
        <title>Transcriptome Assembly of Anthurium amnicola.</title>
        <authorList>
            <person name="Suzuki J."/>
        </authorList>
    </citation>
    <scope>NUCLEOTIDE SEQUENCE</scope>
</reference>
<dbReference type="PANTHER" id="PTHR34546:SF3">
    <property type="entry name" value="OS06G0153600 PROTEIN"/>
    <property type="match status" value="1"/>
</dbReference>